<evidence type="ECO:0000313" key="2">
    <source>
        <dbReference type="EMBL" id="CAF1046947.1"/>
    </source>
</evidence>
<proteinExistence type="predicted"/>
<dbReference type="AlphaFoldDB" id="A0A814K6L2"/>
<dbReference type="Proteomes" id="UP000663879">
    <property type="component" value="Unassembled WGS sequence"/>
</dbReference>
<dbReference type="PANTHER" id="PTHR24559">
    <property type="entry name" value="TRANSPOSON TY3-I GAG-POL POLYPROTEIN"/>
    <property type="match status" value="1"/>
</dbReference>
<dbReference type="Gene3D" id="2.40.70.10">
    <property type="entry name" value="Acid Proteases"/>
    <property type="match status" value="1"/>
</dbReference>
<evidence type="ECO:0000256" key="1">
    <source>
        <dbReference type="SAM" id="MobiDB-lite"/>
    </source>
</evidence>
<dbReference type="OrthoDB" id="1701144at2759"/>
<feature type="region of interest" description="Disordered" evidence="1">
    <location>
        <begin position="246"/>
        <end position="270"/>
    </location>
</feature>
<dbReference type="InterPro" id="IPR043502">
    <property type="entry name" value="DNA/RNA_pol_sf"/>
</dbReference>
<name>A0A814K6L2_9BILA</name>
<comment type="caution">
    <text evidence="2">The sequence shown here is derived from an EMBL/GenBank/DDBJ whole genome shotgun (WGS) entry which is preliminary data.</text>
</comment>
<organism evidence="2 3">
    <name type="scientific">Brachionus calyciflorus</name>
    <dbReference type="NCBI Taxonomy" id="104777"/>
    <lineage>
        <taxon>Eukaryota</taxon>
        <taxon>Metazoa</taxon>
        <taxon>Spiralia</taxon>
        <taxon>Gnathifera</taxon>
        <taxon>Rotifera</taxon>
        <taxon>Eurotatoria</taxon>
        <taxon>Monogononta</taxon>
        <taxon>Pseudotrocha</taxon>
        <taxon>Ploima</taxon>
        <taxon>Brachionidae</taxon>
        <taxon>Brachionus</taxon>
    </lineage>
</organism>
<gene>
    <name evidence="2" type="ORF">OXX778_LOCUS18632</name>
</gene>
<keyword evidence="3" id="KW-1185">Reference proteome</keyword>
<dbReference type="SUPFAM" id="SSF56672">
    <property type="entry name" value="DNA/RNA polymerases"/>
    <property type="match status" value="1"/>
</dbReference>
<dbReference type="PANTHER" id="PTHR24559:SF444">
    <property type="entry name" value="REVERSE TRANSCRIPTASE DOMAIN-CONTAINING PROTEIN"/>
    <property type="match status" value="1"/>
</dbReference>
<protein>
    <submittedName>
        <fullName evidence="2">Uncharacterized protein</fullName>
    </submittedName>
</protein>
<accession>A0A814K6L2</accession>
<feature type="compositionally biased region" description="Low complexity" evidence="1">
    <location>
        <begin position="410"/>
        <end position="420"/>
    </location>
</feature>
<sequence length="481" mass="54539">TKTNDLLKYAGFILDREVEEVFDTAVSSSIIRFNTAKKLGLSIIPSDESINTEDGSTNKVIGVTEEIELKVSETVANLSFIITNVSHIEVLQGKNIKLDSEEESDFETEINGYLADQEPDDIFSHEIIDCDAKLELKQTNWKVLADFLKQNEFDFETTTETPVMSNPYRQANSVNDELKADVKKMLDAGIIGPGKAGTWASPAFLIKQKGGSRFVVDYNKLNSMTKPFLHPLPRIDDILDKLTKAEKSQQSYRKKKTRTRNCSENESPQKPLKIKKEEEVEMIAITYSIDNEKHPFYHLNGIPAGLELSKIIDGPLKEKLKKGDCVSFVHEIDNNHLIINGIISNEKTYKIPKVKVTKFLKETRNEIKPPSFESALFSISTQLTNLNNNLSKSSEENKEFRRYLVDVLSPRTSAPSSPTTSRKHQNKTQGDDDIQLIDSNQNTINNYVTTRDFTNSLRSQIKTEVKNNENQTLGWYLKNHL</sequence>
<dbReference type="EMBL" id="CAJNOC010005251">
    <property type="protein sequence ID" value="CAF1046947.1"/>
    <property type="molecule type" value="Genomic_DNA"/>
</dbReference>
<dbReference type="Gene3D" id="3.10.10.10">
    <property type="entry name" value="HIV Type 1 Reverse Transcriptase, subunit A, domain 1"/>
    <property type="match status" value="1"/>
</dbReference>
<feature type="non-terminal residue" evidence="2">
    <location>
        <position position="1"/>
    </location>
</feature>
<reference evidence="2" key="1">
    <citation type="submission" date="2021-02" db="EMBL/GenBank/DDBJ databases">
        <authorList>
            <person name="Nowell W R."/>
        </authorList>
    </citation>
    <scope>NUCLEOTIDE SEQUENCE</scope>
    <source>
        <strain evidence="2">Ploen Becks lab</strain>
    </source>
</reference>
<dbReference type="InterPro" id="IPR021109">
    <property type="entry name" value="Peptidase_aspartic_dom_sf"/>
</dbReference>
<evidence type="ECO:0000313" key="3">
    <source>
        <dbReference type="Proteomes" id="UP000663879"/>
    </source>
</evidence>
<dbReference type="InterPro" id="IPR053134">
    <property type="entry name" value="RNA-dir_DNA_polymerase"/>
</dbReference>
<feature type="region of interest" description="Disordered" evidence="1">
    <location>
        <begin position="410"/>
        <end position="437"/>
    </location>
</feature>